<evidence type="ECO:0000313" key="1">
    <source>
        <dbReference type="EMBL" id="QCE06310.1"/>
    </source>
</evidence>
<protein>
    <submittedName>
        <fullName evidence="1">Uncharacterized protein</fullName>
    </submittedName>
</protein>
<organism evidence="1 2">
    <name type="scientific">Vigna unguiculata</name>
    <name type="common">Cowpea</name>
    <dbReference type="NCBI Taxonomy" id="3917"/>
    <lineage>
        <taxon>Eukaryota</taxon>
        <taxon>Viridiplantae</taxon>
        <taxon>Streptophyta</taxon>
        <taxon>Embryophyta</taxon>
        <taxon>Tracheophyta</taxon>
        <taxon>Spermatophyta</taxon>
        <taxon>Magnoliopsida</taxon>
        <taxon>eudicotyledons</taxon>
        <taxon>Gunneridae</taxon>
        <taxon>Pentapetalae</taxon>
        <taxon>rosids</taxon>
        <taxon>fabids</taxon>
        <taxon>Fabales</taxon>
        <taxon>Fabaceae</taxon>
        <taxon>Papilionoideae</taxon>
        <taxon>50 kb inversion clade</taxon>
        <taxon>NPAAA clade</taxon>
        <taxon>indigoferoid/millettioid clade</taxon>
        <taxon>Phaseoleae</taxon>
        <taxon>Vigna</taxon>
    </lineage>
</organism>
<gene>
    <name evidence="1" type="ORF">DEO72_LG9g1321</name>
</gene>
<reference evidence="1 2" key="1">
    <citation type="submission" date="2019-04" db="EMBL/GenBank/DDBJ databases">
        <title>An improved genome assembly and genetic linkage map for asparagus bean, Vigna unguiculata ssp. sesquipedialis.</title>
        <authorList>
            <person name="Xia Q."/>
            <person name="Zhang R."/>
            <person name="Dong Y."/>
        </authorList>
    </citation>
    <scope>NUCLEOTIDE SEQUENCE [LARGE SCALE GENOMIC DNA]</scope>
    <source>
        <tissue evidence="1">Leaf</tissue>
    </source>
</reference>
<sequence>MQRQEASRNVSLELWLGIGVKHVAFLKLWLRMASLELNRLAAVHAPPGGTCSCASLWMNCLAAGSDPPSVVDVVAIFLNFGWIVSDVRRWGHDECGNLDSLGIGVRCLTMGVGYEMGSLISVESAKTSSLTLLVWAPSSRVGSARRGKEVGGLEGDRRLAARVGSARNRLAAVHAPPGGTCSCASLWMNCLAAGSDPPSVVDVVAIFLNFGWIVSDVRRWGHDECGNLDSLGIGVRCLTVP</sequence>
<name>A0A4D6MXR4_VIGUN</name>
<keyword evidence="2" id="KW-1185">Reference proteome</keyword>
<proteinExistence type="predicted"/>
<dbReference type="Proteomes" id="UP000501690">
    <property type="component" value="Linkage Group LG9"/>
</dbReference>
<accession>A0A4D6MXR4</accession>
<evidence type="ECO:0000313" key="2">
    <source>
        <dbReference type="Proteomes" id="UP000501690"/>
    </source>
</evidence>
<dbReference type="EMBL" id="CP039353">
    <property type="protein sequence ID" value="QCE06310.1"/>
    <property type="molecule type" value="Genomic_DNA"/>
</dbReference>
<dbReference type="AlphaFoldDB" id="A0A4D6MXR4"/>